<evidence type="ECO:0000313" key="3">
    <source>
        <dbReference type="Proteomes" id="UP001529510"/>
    </source>
</evidence>
<feature type="compositionally biased region" description="Basic residues" evidence="1">
    <location>
        <begin position="68"/>
        <end position="80"/>
    </location>
</feature>
<dbReference type="EMBL" id="JAMKFB020000025">
    <property type="protein sequence ID" value="KAL0155138.1"/>
    <property type="molecule type" value="Genomic_DNA"/>
</dbReference>
<evidence type="ECO:0000313" key="2">
    <source>
        <dbReference type="EMBL" id="KAL0155138.1"/>
    </source>
</evidence>
<dbReference type="AlphaFoldDB" id="A0ABD0MYT9"/>
<accession>A0ABD0MYT9</accession>
<sequence>RAGGSSCHGDSCRPGVGARGCFHGDPAPRCAGSGGGGRGPRADGLRRAASASRPAPPPRPDLPPGKLLHAHRDRRDRHRAPAAQRQTADRAR</sequence>
<protein>
    <submittedName>
        <fullName evidence="2">Uncharacterized protein</fullName>
    </submittedName>
</protein>
<proteinExistence type="predicted"/>
<reference evidence="2 3" key="1">
    <citation type="submission" date="2024-05" db="EMBL/GenBank/DDBJ databases">
        <title>Genome sequencing and assembly of Indian major carp, Cirrhinus mrigala (Hamilton, 1822).</title>
        <authorList>
            <person name="Mohindra V."/>
            <person name="Chowdhury L.M."/>
            <person name="Lal K."/>
            <person name="Jena J.K."/>
        </authorList>
    </citation>
    <scope>NUCLEOTIDE SEQUENCE [LARGE SCALE GENOMIC DNA]</scope>
    <source>
        <strain evidence="2">CM1030</strain>
        <tissue evidence="2">Blood</tissue>
    </source>
</reference>
<name>A0ABD0MYT9_CIRMR</name>
<feature type="region of interest" description="Disordered" evidence="1">
    <location>
        <begin position="1"/>
        <end position="92"/>
    </location>
</feature>
<feature type="non-terminal residue" evidence="2">
    <location>
        <position position="92"/>
    </location>
</feature>
<organism evidence="2 3">
    <name type="scientific">Cirrhinus mrigala</name>
    <name type="common">Mrigala</name>
    <dbReference type="NCBI Taxonomy" id="683832"/>
    <lineage>
        <taxon>Eukaryota</taxon>
        <taxon>Metazoa</taxon>
        <taxon>Chordata</taxon>
        <taxon>Craniata</taxon>
        <taxon>Vertebrata</taxon>
        <taxon>Euteleostomi</taxon>
        <taxon>Actinopterygii</taxon>
        <taxon>Neopterygii</taxon>
        <taxon>Teleostei</taxon>
        <taxon>Ostariophysi</taxon>
        <taxon>Cypriniformes</taxon>
        <taxon>Cyprinidae</taxon>
        <taxon>Labeoninae</taxon>
        <taxon>Labeonini</taxon>
        <taxon>Cirrhinus</taxon>
    </lineage>
</organism>
<keyword evidence="3" id="KW-1185">Reference proteome</keyword>
<feature type="non-terminal residue" evidence="2">
    <location>
        <position position="1"/>
    </location>
</feature>
<gene>
    <name evidence="2" type="ORF">M9458_049401</name>
</gene>
<evidence type="ECO:0000256" key="1">
    <source>
        <dbReference type="SAM" id="MobiDB-lite"/>
    </source>
</evidence>
<comment type="caution">
    <text evidence="2">The sequence shown here is derived from an EMBL/GenBank/DDBJ whole genome shotgun (WGS) entry which is preliminary data.</text>
</comment>
<feature type="compositionally biased region" description="Pro residues" evidence="1">
    <location>
        <begin position="54"/>
        <end position="63"/>
    </location>
</feature>
<dbReference type="Proteomes" id="UP001529510">
    <property type="component" value="Unassembled WGS sequence"/>
</dbReference>